<accession>A0A2C6LBK7</accession>
<name>A0A2C6LBK7_9APIC</name>
<feature type="region of interest" description="Disordered" evidence="1">
    <location>
        <begin position="1174"/>
        <end position="1206"/>
    </location>
</feature>
<dbReference type="EMBL" id="MIGC01000672">
    <property type="protein sequence ID" value="PHJ24462.1"/>
    <property type="molecule type" value="Genomic_DNA"/>
</dbReference>
<dbReference type="GeneID" id="94425094"/>
<feature type="compositionally biased region" description="Basic and acidic residues" evidence="1">
    <location>
        <begin position="705"/>
        <end position="720"/>
    </location>
</feature>
<feature type="compositionally biased region" description="Basic and acidic residues" evidence="1">
    <location>
        <begin position="603"/>
        <end position="612"/>
    </location>
</feature>
<feature type="region of interest" description="Disordered" evidence="1">
    <location>
        <begin position="509"/>
        <end position="529"/>
    </location>
</feature>
<feature type="region of interest" description="Disordered" evidence="1">
    <location>
        <begin position="652"/>
        <end position="720"/>
    </location>
</feature>
<keyword evidence="2" id="KW-0223">Dioxygenase</keyword>
<dbReference type="GO" id="GO:0032451">
    <property type="term" value="F:demethylase activity"/>
    <property type="evidence" value="ECO:0007669"/>
    <property type="project" value="TreeGrafter"/>
</dbReference>
<dbReference type="AlphaFoldDB" id="A0A2C6LBK7"/>
<evidence type="ECO:0000313" key="2">
    <source>
        <dbReference type="EMBL" id="PHJ24462.1"/>
    </source>
</evidence>
<dbReference type="Proteomes" id="UP000221165">
    <property type="component" value="Unassembled WGS sequence"/>
</dbReference>
<feature type="compositionally biased region" description="Acidic residues" evidence="1">
    <location>
        <begin position="869"/>
        <end position="883"/>
    </location>
</feature>
<protein>
    <submittedName>
        <fullName evidence="2">Alpha-ketoglutarate-dependent dioxygenase alkb</fullName>
    </submittedName>
</protein>
<organism evidence="2 3">
    <name type="scientific">Cystoisospora suis</name>
    <dbReference type="NCBI Taxonomy" id="483139"/>
    <lineage>
        <taxon>Eukaryota</taxon>
        <taxon>Sar</taxon>
        <taxon>Alveolata</taxon>
        <taxon>Apicomplexa</taxon>
        <taxon>Conoidasida</taxon>
        <taxon>Coccidia</taxon>
        <taxon>Eucoccidiorida</taxon>
        <taxon>Eimeriorina</taxon>
        <taxon>Sarcocystidae</taxon>
        <taxon>Cystoisospora</taxon>
    </lineage>
</organism>
<sequence>MAPLTVLFPRPVSALASLPSPGAPAPRHSPVSRPACGCKGIRRCLQCHSSAVAAHLLSSEKNLTDNGKEARAVSSPDLPDLFPSGSLDYGNNGAAYLQWQHRADCPQRPAKALLCQQPRYDVEKNLLPTLWAEGRASSTEQCRQGYLFDSNEGLSLLVRSEPHAERSRATGSDFSSPRTVAHSVRTVVSSIDCKTSSESDFVRGRNDRTYQTVTWSDPGRSDCSSVLNGADATREGSSRGWAVRARRFLTDAHPTCPRCWEDGASTQPFASQERCSVAGEKQRRNESHEEQYEGTQVRLSVEANQRIPQDTLRRQPREHGNLPRLRQKGLGVSEGAVEAVGKSPFVGEGLSRVIKAIPAAAGDLRRGKPHALTLYFVWCPDCRRLHRQVAEPSRDDCHIPESRETGGRQAEAGRRDAGERKEEKGPQDGPIQKRRTSHLEMTSDTTARTHYTGSQRCTGTCQILRRFCLVEEKCDDGDTSEAGEWPQACGGVETRESFVPHRECVEAEAGQERAERENREPCKRETELHQGKVTSGVRVTTGENESKGGDFQWPLLNIEVARAVCEALLGSWEGESEDQEVANGAAEDEYSGQRRAHLGNGEEECKKEEERAVASPGKIHSQHSEVPHSGVTTSVLAVEVVEKLLHLMGLTQGRESSSKGRDAAGLGGPGLQELPRREHVSGNSARESPGENSPITDDNTPGERVIGHSDAPRKHQEEETKRWFDSMFGVVVFPDALSETAEGEILAWADGSCMERRKTSNVKGMLTGNSTPAPEEKRAPVRTEGAKVDGMGLESSVNSGGSVFSGENKGGNNKENKQKGREDVQERERTSESEKELSDSKKHHTNNSADTTQNSGGDAAYERRASAEGSEEQEGVEEEIDEEDGHHSYWSDSQSGRRKIEFGAQVNFKKKKVRLGKFTGLPAFYNHLRTGLSDSECASSSSLVGPAFQGDSSSIASHSSHLEKPVRPSRDFLLNSGLCTSSPVSESSVSPGSHSPVWPSRLLKNFRPVDLCLLDYSPSRGSHIEEHFDDEWLWGPRLVTYNLLSETFLSFVSPVFCVPYEVIHKHKRSPCSAQLLSRPSSTATSESVNSFLCPDSLVRIRVEVRFLLPRRSLVVFQGPSRYTWTHAIRAHHIQRRRVAVTLRELSSAFLPGGEHHEVGQALLDIARSVSWKPIHGRGGERQPSDGPATKKKQGIVRGPPGLCNVP</sequence>
<feature type="region of interest" description="Disordered" evidence="1">
    <location>
        <begin position="574"/>
        <end position="628"/>
    </location>
</feature>
<dbReference type="InterPro" id="IPR032857">
    <property type="entry name" value="ALKBH4"/>
</dbReference>
<evidence type="ECO:0000256" key="1">
    <source>
        <dbReference type="SAM" id="MobiDB-lite"/>
    </source>
</evidence>
<feature type="compositionally biased region" description="Low complexity" evidence="1">
    <location>
        <begin position="794"/>
        <end position="811"/>
    </location>
</feature>
<feature type="compositionally biased region" description="Basic and acidic residues" evidence="1">
    <location>
        <begin position="812"/>
        <end position="840"/>
    </location>
</feature>
<proteinExistence type="predicted"/>
<feature type="compositionally biased region" description="Basic and acidic residues" evidence="1">
    <location>
        <begin position="311"/>
        <end position="321"/>
    </location>
</feature>
<dbReference type="OrthoDB" id="332998at2759"/>
<feature type="compositionally biased region" description="Polar residues" evidence="1">
    <location>
        <begin position="439"/>
        <end position="452"/>
    </location>
</feature>
<dbReference type="GO" id="GO:0070988">
    <property type="term" value="P:demethylation"/>
    <property type="evidence" value="ECO:0007669"/>
    <property type="project" value="InterPro"/>
</dbReference>
<evidence type="ECO:0000313" key="3">
    <source>
        <dbReference type="Proteomes" id="UP000221165"/>
    </source>
</evidence>
<keyword evidence="3" id="KW-1185">Reference proteome</keyword>
<dbReference type="GO" id="GO:0051213">
    <property type="term" value="F:dioxygenase activity"/>
    <property type="evidence" value="ECO:0007669"/>
    <property type="project" value="UniProtKB-KW"/>
</dbReference>
<gene>
    <name evidence="2" type="ORF">CSUI_001678</name>
</gene>
<feature type="region of interest" description="Disordered" evidence="1">
    <location>
        <begin position="307"/>
        <end position="329"/>
    </location>
</feature>
<feature type="compositionally biased region" description="Acidic residues" evidence="1">
    <location>
        <begin position="574"/>
        <end position="590"/>
    </location>
</feature>
<feature type="compositionally biased region" description="Polar residues" evidence="1">
    <location>
        <begin position="846"/>
        <end position="856"/>
    </location>
</feature>
<feature type="compositionally biased region" description="Basic and acidic residues" evidence="1">
    <location>
        <begin position="774"/>
        <end position="787"/>
    </location>
</feature>
<dbReference type="SUPFAM" id="SSF51197">
    <property type="entry name" value="Clavaminate synthase-like"/>
    <property type="match status" value="1"/>
</dbReference>
<reference evidence="2 3" key="1">
    <citation type="journal article" date="2017" name="Int. J. Parasitol.">
        <title>The genome of the protozoan parasite Cystoisospora suis and a reverse vaccinology approach to identify vaccine candidates.</title>
        <authorList>
            <person name="Palmieri N."/>
            <person name="Shrestha A."/>
            <person name="Ruttkowski B."/>
            <person name="Beck T."/>
            <person name="Vogl C."/>
            <person name="Tomley F."/>
            <person name="Blake D.P."/>
            <person name="Joachim A."/>
        </authorList>
    </citation>
    <scope>NUCLEOTIDE SEQUENCE [LARGE SCALE GENOMIC DNA]</scope>
    <source>
        <strain evidence="2 3">Wien I</strain>
    </source>
</reference>
<dbReference type="PANTHER" id="PTHR12463:SF0">
    <property type="entry name" value="ALPHA-KETOGLUTARATE-DEPENDENT DIOXYGENASE ALKB HOMOLOG 4"/>
    <property type="match status" value="1"/>
</dbReference>
<feature type="compositionally biased region" description="Polar residues" evidence="1">
    <location>
        <begin position="681"/>
        <end position="699"/>
    </location>
</feature>
<comment type="caution">
    <text evidence="2">The sequence shown here is derived from an EMBL/GenBank/DDBJ whole genome shotgun (WGS) entry which is preliminary data.</text>
</comment>
<dbReference type="VEuPathDB" id="ToxoDB:CSUI_001678"/>
<feature type="compositionally biased region" description="Basic and acidic residues" evidence="1">
    <location>
        <begin position="390"/>
        <end position="426"/>
    </location>
</feature>
<dbReference type="RefSeq" id="XP_067926135.1">
    <property type="nucleotide sequence ID" value="XM_068061883.1"/>
</dbReference>
<feature type="region of interest" description="Disordered" evidence="1">
    <location>
        <begin position="763"/>
        <end position="895"/>
    </location>
</feature>
<feature type="region of interest" description="Disordered" evidence="1">
    <location>
        <begin position="390"/>
        <end position="452"/>
    </location>
</feature>
<dbReference type="InterPro" id="IPR037151">
    <property type="entry name" value="AlkB-like_sf"/>
</dbReference>
<keyword evidence="2" id="KW-0560">Oxidoreductase</keyword>
<dbReference type="PANTHER" id="PTHR12463">
    <property type="entry name" value="OXYGENASE-RELATED"/>
    <property type="match status" value="1"/>
</dbReference>
<dbReference type="Gene3D" id="2.60.120.590">
    <property type="entry name" value="Alpha-ketoglutarate-dependent dioxygenase AlkB-like"/>
    <property type="match status" value="1"/>
</dbReference>